<evidence type="ECO:0000313" key="3">
    <source>
        <dbReference type="Proteomes" id="UP000327013"/>
    </source>
</evidence>
<dbReference type="PROSITE" id="PS51729">
    <property type="entry name" value="GNAT_YJDJ"/>
    <property type="match status" value="1"/>
</dbReference>
<feature type="domain" description="N-acetyltransferase" evidence="1">
    <location>
        <begin position="20"/>
        <end position="108"/>
    </location>
</feature>
<dbReference type="EMBL" id="CM017326">
    <property type="protein sequence ID" value="KAE8077464.1"/>
    <property type="molecule type" value="Genomic_DNA"/>
</dbReference>
<organism evidence="2 3">
    <name type="scientific">Carpinus fangiana</name>
    <dbReference type="NCBI Taxonomy" id="176857"/>
    <lineage>
        <taxon>Eukaryota</taxon>
        <taxon>Viridiplantae</taxon>
        <taxon>Streptophyta</taxon>
        <taxon>Embryophyta</taxon>
        <taxon>Tracheophyta</taxon>
        <taxon>Spermatophyta</taxon>
        <taxon>Magnoliopsida</taxon>
        <taxon>eudicotyledons</taxon>
        <taxon>Gunneridae</taxon>
        <taxon>Pentapetalae</taxon>
        <taxon>rosids</taxon>
        <taxon>fabids</taxon>
        <taxon>Fagales</taxon>
        <taxon>Betulaceae</taxon>
        <taxon>Carpinus</taxon>
    </lineage>
</organism>
<name>A0A5N6RFS2_9ROSI</name>
<dbReference type="SUPFAM" id="SSF55729">
    <property type="entry name" value="Acyl-CoA N-acyltransferases (Nat)"/>
    <property type="match status" value="1"/>
</dbReference>
<dbReference type="Pfam" id="PF14542">
    <property type="entry name" value="Acetyltransf_CG"/>
    <property type="match status" value="1"/>
</dbReference>
<dbReference type="Proteomes" id="UP000327013">
    <property type="component" value="Chromosome 6"/>
</dbReference>
<dbReference type="FunFam" id="3.40.630.30:FF:000106">
    <property type="entry name" value="Acetyltransferase At1g77540"/>
    <property type="match status" value="1"/>
</dbReference>
<dbReference type="InterPro" id="IPR045057">
    <property type="entry name" value="Gcn5-rel_NAT"/>
</dbReference>
<protein>
    <recommendedName>
        <fullName evidence="1">N-acetyltransferase domain-containing protein</fullName>
    </recommendedName>
</protein>
<evidence type="ECO:0000313" key="2">
    <source>
        <dbReference type="EMBL" id="KAE8077464.1"/>
    </source>
</evidence>
<dbReference type="InterPro" id="IPR016181">
    <property type="entry name" value="Acyl_CoA_acyltransferase"/>
</dbReference>
<gene>
    <name evidence="2" type="ORF">FH972_016025</name>
</gene>
<evidence type="ECO:0000259" key="1">
    <source>
        <dbReference type="PROSITE" id="PS51729"/>
    </source>
</evidence>
<dbReference type="InterPro" id="IPR031165">
    <property type="entry name" value="GNAT_YJDJ"/>
</dbReference>
<dbReference type="AlphaFoldDB" id="A0A5N6RFS2"/>
<sequence>MATTRISEVGGGAAAAEAPKIVWNEAKHRFETEDKKAYIEYVLRNDGKVMDLVHTFVPSSKRGLGLASHLCVAAFNHAKSHSISIIPTCSYVSDTFLLRNPTWNSLLYSEDVKSNIGTSSAL</sequence>
<dbReference type="OrthoDB" id="74247at2759"/>
<dbReference type="PANTHER" id="PTHR31435">
    <property type="entry name" value="PROTEIN NATD1"/>
    <property type="match status" value="1"/>
</dbReference>
<proteinExistence type="predicted"/>
<dbReference type="Gene3D" id="3.40.630.30">
    <property type="match status" value="1"/>
</dbReference>
<keyword evidence="3" id="KW-1185">Reference proteome</keyword>
<accession>A0A5N6RFS2</accession>
<dbReference type="PANTHER" id="PTHR31435:SF9">
    <property type="entry name" value="PROTEIN NATD1"/>
    <property type="match status" value="1"/>
</dbReference>
<reference evidence="2 3" key="1">
    <citation type="submission" date="2019-06" db="EMBL/GenBank/DDBJ databases">
        <title>A chromosomal-level reference genome of Carpinus fangiana (Coryloideae, Betulaceae).</title>
        <authorList>
            <person name="Yang X."/>
            <person name="Wang Z."/>
            <person name="Zhang L."/>
            <person name="Hao G."/>
            <person name="Liu J."/>
            <person name="Yang Y."/>
        </authorList>
    </citation>
    <scope>NUCLEOTIDE SEQUENCE [LARGE SCALE GENOMIC DNA]</scope>
    <source>
        <strain evidence="2">Cfa_2016G</strain>
        <tissue evidence="2">Leaf</tissue>
    </source>
</reference>